<dbReference type="OrthoDB" id="7699940at2759"/>
<keyword evidence="2" id="KW-1185">Reference proteome</keyword>
<gene>
    <name evidence="1" type="ORF">AVEN_25383_1</name>
</gene>
<dbReference type="EMBL" id="BGPR01000593">
    <property type="protein sequence ID" value="GBM27772.1"/>
    <property type="molecule type" value="Genomic_DNA"/>
</dbReference>
<name>A0A4Y2EF44_ARAVE</name>
<proteinExistence type="predicted"/>
<comment type="caution">
    <text evidence="1">The sequence shown here is derived from an EMBL/GenBank/DDBJ whole genome shotgun (WGS) entry which is preliminary data.</text>
</comment>
<sequence length="174" mass="19993">MYCEDGCRFPKNAVVHLSNGHAYARVLRAHSLSQVAIGLLILEYCEENGFLRGSDVEALKGIQNEVIKFPSSEEYFLSKVNLLMSAISIAVKRLEERSRTVKLWLQYFKVVSVMHDFVRAKRTGNWNLHFYSVQPCLFTSMQLRIVITLNKSTSTSRIYLNLRLVCRIKCLNVS</sequence>
<dbReference type="AlphaFoldDB" id="A0A4Y2EF44"/>
<organism evidence="1 2">
    <name type="scientific">Araneus ventricosus</name>
    <name type="common">Orbweaver spider</name>
    <name type="synonym">Epeira ventricosa</name>
    <dbReference type="NCBI Taxonomy" id="182803"/>
    <lineage>
        <taxon>Eukaryota</taxon>
        <taxon>Metazoa</taxon>
        <taxon>Ecdysozoa</taxon>
        <taxon>Arthropoda</taxon>
        <taxon>Chelicerata</taxon>
        <taxon>Arachnida</taxon>
        <taxon>Araneae</taxon>
        <taxon>Araneomorphae</taxon>
        <taxon>Entelegynae</taxon>
        <taxon>Araneoidea</taxon>
        <taxon>Araneidae</taxon>
        <taxon>Araneus</taxon>
    </lineage>
</organism>
<evidence type="ECO:0000313" key="1">
    <source>
        <dbReference type="EMBL" id="GBM27772.1"/>
    </source>
</evidence>
<accession>A0A4Y2EF44</accession>
<dbReference type="Proteomes" id="UP000499080">
    <property type="component" value="Unassembled WGS sequence"/>
</dbReference>
<evidence type="ECO:0000313" key="2">
    <source>
        <dbReference type="Proteomes" id="UP000499080"/>
    </source>
</evidence>
<reference evidence="1 2" key="1">
    <citation type="journal article" date="2019" name="Sci. Rep.">
        <title>Orb-weaving spider Araneus ventricosus genome elucidates the spidroin gene catalogue.</title>
        <authorList>
            <person name="Kono N."/>
            <person name="Nakamura H."/>
            <person name="Ohtoshi R."/>
            <person name="Moran D.A.P."/>
            <person name="Shinohara A."/>
            <person name="Yoshida Y."/>
            <person name="Fujiwara M."/>
            <person name="Mori M."/>
            <person name="Tomita M."/>
            <person name="Arakawa K."/>
        </authorList>
    </citation>
    <scope>NUCLEOTIDE SEQUENCE [LARGE SCALE GENOMIC DNA]</scope>
</reference>
<protein>
    <submittedName>
        <fullName evidence="1">Uncharacterized protein</fullName>
    </submittedName>
</protein>